<dbReference type="KEGG" id="wma:WM2015_1791"/>
<keyword evidence="3" id="KW-1185">Reference proteome</keyword>
<dbReference type="STRING" id="1579979.WM2015_1791"/>
<feature type="domain" description="DUF8198" evidence="1">
    <location>
        <begin position="25"/>
        <end position="231"/>
    </location>
</feature>
<reference evidence="2 3" key="1">
    <citation type="submission" date="2015-07" db="EMBL/GenBank/DDBJ databases">
        <authorList>
            <person name="Noorani M."/>
        </authorList>
    </citation>
    <scope>NUCLEOTIDE SEQUENCE [LARGE SCALE GENOMIC DNA]</scope>
    <source>
        <strain evidence="2 3">KCTC 42284</strain>
    </source>
</reference>
<evidence type="ECO:0000313" key="3">
    <source>
        <dbReference type="Proteomes" id="UP000066624"/>
    </source>
</evidence>
<dbReference type="Proteomes" id="UP000066624">
    <property type="component" value="Chromosome"/>
</dbReference>
<dbReference type="OrthoDB" id="7957365at2"/>
<dbReference type="Pfam" id="PF26621">
    <property type="entry name" value="DUF8198"/>
    <property type="match status" value="1"/>
</dbReference>
<dbReference type="InterPro" id="IPR058511">
    <property type="entry name" value="DUF8198"/>
</dbReference>
<gene>
    <name evidence="2" type="ORF">WM2015_1791</name>
</gene>
<dbReference type="AlphaFoldDB" id="A0A0K0XWV2"/>
<dbReference type="RefSeq" id="WP_049725741.1">
    <property type="nucleotide sequence ID" value="NZ_CP012154.1"/>
</dbReference>
<name>A0A0K0XWV2_9GAMM</name>
<evidence type="ECO:0000313" key="2">
    <source>
        <dbReference type="EMBL" id="AKS42158.1"/>
    </source>
</evidence>
<dbReference type="NCBIfam" id="NF047641">
    <property type="entry name" value="FFLEE_fam"/>
    <property type="match status" value="1"/>
</dbReference>
<organism evidence="2 3">
    <name type="scientific">Wenzhouxiangella marina</name>
    <dbReference type="NCBI Taxonomy" id="1579979"/>
    <lineage>
        <taxon>Bacteria</taxon>
        <taxon>Pseudomonadati</taxon>
        <taxon>Pseudomonadota</taxon>
        <taxon>Gammaproteobacteria</taxon>
        <taxon>Chromatiales</taxon>
        <taxon>Wenzhouxiangellaceae</taxon>
        <taxon>Wenzhouxiangella</taxon>
    </lineage>
</organism>
<evidence type="ECO:0000259" key="1">
    <source>
        <dbReference type="Pfam" id="PF26621"/>
    </source>
</evidence>
<accession>A0A0K0XWV2</accession>
<dbReference type="EMBL" id="CP012154">
    <property type="protein sequence ID" value="AKS42158.1"/>
    <property type="molecule type" value="Genomic_DNA"/>
</dbReference>
<proteinExistence type="predicted"/>
<dbReference type="InterPro" id="IPR058063">
    <property type="entry name" value="FFLEE_fam"/>
</dbReference>
<protein>
    <recommendedName>
        <fullName evidence="1">DUF8198 domain-containing protein</fullName>
    </recommendedName>
</protein>
<sequence>MSHAEAIEHLSEQIRRNQAVGERLARAEPELEASLIRLQDWQRRRLDATYADLRRSERHRPACEFFLDELYGGRDFRERDRQLARVVPVMRRFLPDHLLMAVGDAMRLQAVSLEFDLDLAEVLVAVEAMDQPAYAAAYRSLGTWQGRREQIELIEALGRVLDETVHRPMVHRLVRMMQGPAVLAGFGALQGFLRRGLDAFAKMQGADHFLHTIISREMQALEAMEAGDEWPFATWIGRGPAD</sequence>